<evidence type="ECO:0000259" key="6">
    <source>
        <dbReference type="Pfam" id="PF06244"/>
    </source>
</evidence>
<evidence type="ECO:0000256" key="2">
    <source>
        <dbReference type="ARBA" id="ARBA00008296"/>
    </source>
</evidence>
<evidence type="ECO:0000256" key="5">
    <source>
        <dbReference type="SAM" id="MobiDB-lite"/>
    </source>
</evidence>
<gene>
    <name evidence="7" type="ORF">OSB1V03_LOCUS13283</name>
</gene>
<dbReference type="GO" id="GO:0006366">
    <property type="term" value="P:transcription by RNA polymerase II"/>
    <property type="evidence" value="ECO:0007669"/>
    <property type="project" value="TreeGrafter"/>
</dbReference>
<reference evidence="7" key="1">
    <citation type="submission" date="2020-11" db="EMBL/GenBank/DDBJ databases">
        <authorList>
            <person name="Tran Van P."/>
        </authorList>
    </citation>
    <scope>NUCLEOTIDE SEQUENCE</scope>
</reference>
<dbReference type="GO" id="GO:0005634">
    <property type="term" value="C:nucleus"/>
    <property type="evidence" value="ECO:0007669"/>
    <property type="project" value="TreeGrafter"/>
</dbReference>
<comment type="similarity">
    <text evidence="2">Belongs to the CCDC124 family.</text>
</comment>
<name>A0A7R9Q526_9ACAR</name>
<dbReference type="PANTHER" id="PTHR21680">
    <property type="entry name" value="COILED-COIL DOMAIN-CONTAINING PROTEIN 124"/>
    <property type="match status" value="1"/>
</dbReference>
<dbReference type="InterPro" id="IPR054414">
    <property type="entry name" value="Ccdc124/Oxs1_C"/>
</dbReference>
<evidence type="ECO:0000313" key="7">
    <source>
        <dbReference type="EMBL" id="CAD7632883.1"/>
    </source>
</evidence>
<dbReference type="EMBL" id="CAJPIZ010011724">
    <property type="protein sequence ID" value="CAG2113313.1"/>
    <property type="molecule type" value="Genomic_DNA"/>
</dbReference>
<protein>
    <recommendedName>
        <fullName evidence="6">Coiled-coil domain-containing protein</fullName>
    </recommendedName>
</protein>
<dbReference type="InterPro" id="IPR036910">
    <property type="entry name" value="HMG_box_dom_sf"/>
</dbReference>
<dbReference type="EMBL" id="OC866299">
    <property type="protein sequence ID" value="CAD7632883.1"/>
    <property type="molecule type" value="Genomic_DNA"/>
</dbReference>
<sequence>MPKKLSTNTKSVEAKARKDAVKQAKIEATERLKEDQLWTDDDKHVVRKQNRKEEKEKKKIEVLERKATNKAAYEEEMSALKSKKAAEDKAAKVSRFEINETIDRQNQTKQTVKKVDSIDDKSLEENVNRLVAEEDNARSVEDAIALLSTNEPELDRHPEKRLKAAFTAFEAQHLDRIKAENPNLRLSQLKQILKKDWMKSPDNPLNQRIGNYNSKV</sequence>
<dbReference type="Proteomes" id="UP000759131">
    <property type="component" value="Unassembled WGS sequence"/>
</dbReference>
<feature type="region of interest" description="Disordered" evidence="5">
    <location>
        <begin position="1"/>
        <end position="21"/>
    </location>
</feature>
<dbReference type="Pfam" id="PF06244">
    <property type="entry name" value="Ccdc124"/>
    <property type="match status" value="1"/>
</dbReference>
<dbReference type="GO" id="GO:0030496">
    <property type="term" value="C:midbody"/>
    <property type="evidence" value="ECO:0007669"/>
    <property type="project" value="UniProtKB-SubCell"/>
</dbReference>
<organism evidence="7">
    <name type="scientific">Medioppia subpectinata</name>
    <dbReference type="NCBI Taxonomy" id="1979941"/>
    <lineage>
        <taxon>Eukaryota</taxon>
        <taxon>Metazoa</taxon>
        <taxon>Ecdysozoa</taxon>
        <taxon>Arthropoda</taxon>
        <taxon>Chelicerata</taxon>
        <taxon>Arachnida</taxon>
        <taxon>Acari</taxon>
        <taxon>Acariformes</taxon>
        <taxon>Sarcoptiformes</taxon>
        <taxon>Oribatida</taxon>
        <taxon>Brachypylina</taxon>
        <taxon>Oppioidea</taxon>
        <taxon>Oppiidae</taxon>
        <taxon>Medioppia</taxon>
    </lineage>
</organism>
<dbReference type="OrthoDB" id="76412at2759"/>
<feature type="coiled-coil region" evidence="4">
    <location>
        <begin position="46"/>
        <end position="90"/>
    </location>
</feature>
<keyword evidence="8" id="KW-1185">Reference proteome</keyword>
<keyword evidence="3 4" id="KW-0175">Coiled coil</keyword>
<proteinExistence type="inferred from homology"/>
<comment type="subcellular location">
    <subcellularLocation>
        <location evidence="1">Midbody</location>
    </subcellularLocation>
</comment>
<dbReference type="PANTHER" id="PTHR21680:SF0">
    <property type="entry name" value="COILED-COIL DOMAIN-CONTAINING PROTEIN 124"/>
    <property type="match status" value="1"/>
</dbReference>
<evidence type="ECO:0000256" key="4">
    <source>
        <dbReference type="SAM" id="Coils"/>
    </source>
</evidence>
<evidence type="ECO:0000256" key="1">
    <source>
        <dbReference type="ARBA" id="ARBA00004214"/>
    </source>
</evidence>
<dbReference type="GO" id="GO:0003713">
    <property type="term" value="F:transcription coactivator activity"/>
    <property type="evidence" value="ECO:0007669"/>
    <property type="project" value="TreeGrafter"/>
</dbReference>
<evidence type="ECO:0000313" key="8">
    <source>
        <dbReference type="Proteomes" id="UP000759131"/>
    </source>
</evidence>
<accession>A0A7R9Q526</accession>
<dbReference type="InterPro" id="IPR010422">
    <property type="entry name" value="Ccdc124/Oxs1"/>
</dbReference>
<feature type="compositionally biased region" description="Polar residues" evidence="5">
    <location>
        <begin position="1"/>
        <end position="11"/>
    </location>
</feature>
<feature type="compositionally biased region" description="Basic and acidic residues" evidence="5">
    <location>
        <begin position="12"/>
        <end position="21"/>
    </location>
</feature>
<evidence type="ECO:0000256" key="3">
    <source>
        <dbReference type="ARBA" id="ARBA00023054"/>
    </source>
</evidence>
<dbReference type="AlphaFoldDB" id="A0A7R9Q526"/>
<feature type="domain" description="Coiled-coil" evidence="6">
    <location>
        <begin position="126"/>
        <end position="207"/>
    </location>
</feature>
<dbReference type="SUPFAM" id="SSF47095">
    <property type="entry name" value="HMG-box"/>
    <property type="match status" value="1"/>
</dbReference>